<proteinExistence type="predicted"/>
<dbReference type="AlphaFoldDB" id="A0A5J4VI60"/>
<evidence type="ECO:0000313" key="2">
    <source>
        <dbReference type="Proteomes" id="UP000324800"/>
    </source>
</evidence>
<dbReference type="EMBL" id="SNRW01006918">
    <property type="protein sequence ID" value="KAA6382190.1"/>
    <property type="molecule type" value="Genomic_DNA"/>
</dbReference>
<accession>A0A5J4VI60</accession>
<dbReference type="Proteomes" id="UP000324800">
    <property type="component" value="Unassembled WGS sequence"/>
</dbReference>
<reference evidence="1 2" key="1">
    <citation type="submission" date="2019-03" db="EMBL/GenBank/DDBJ databases">
        <title>Single cell metagenomics reveals metabolic interactions within the superorganism composed of flagellate Streblomastix strix and complex community of Bacteroidetes bacteria on its surface.</title>
        <authorList>
            <person name="Treitli S.C."/>
            <person name="Kolisko M."/>
            <person name="Husnik F."/>
            <person name="Keeling P."/>
            <person name="Hampl V."/>
        </authorList>
    </citation>
    <scope>NUCLEOTIDE SEQUENCE [LARGE SCALE GENOMIC DNA]</scope>
    <source>
        <strain evidence="1">ST1C</strain>
    </source>
</reference>
<evidence type="ECO:0000313" key="1">
    <source>
        <dbReference type="EMBL" id="KAA6382190.1"/>
    </source>
</evidence>
<name>A0A5J4VI60_9EUKA</name>
<gene>
    <name evidence="1" type="ORF">EZS28_022283</name>
</gene>
<protein>
    <submittedName>
        <fullName evidence="1">Uncharacterized protein</fullName>
    </submittedName>
</protein>
<organism evidence="1 2">
    <name type="scientific">Streblomastix strix</name>
    <dbReference type="NCBI Taxonomy" id="222440"/>
    <lineage>
        <taxon>Eukaryota</taxon>
        <taxon>Metamonada</taxon>
        <taxon>Preaxostyla</taxon>
        <taxon>Oxymonadida</taxon>
        <taxon>Streblomastigidae</taxon>
        <taxon>Streblomastix</taxon>
    </lineage>
</organism>
<comment type="caution">
    <text evidence="1">The sequence shown here is derived from an EMBL/GenBank/DDBJ whole genome shotgun (WGS) entry which is preliminary data.</text>
</comment>
<sequence>MGGGTGIALRQQKGRYSNQSKLYQFQSLSLSNPRPVRLNGLYGSSRCEHYELVVASAVQIIDETLNLLQSTKRDSIADKLVDDIKETLETRESGMDGGQMGRMNPQKTQMVVKNMIMMLSS</sequence>